<dbReference type="OrthoDB" id="5298444at2"/>
<keyword evidence="2" id="KW-1185">Reference proteome</keyword>
<evidence type="ECO:0000313" key="2">
    <source>
        <dbReference type="Proteomes" id="UP000283087"/>
    </source>
</evidence>
<dbReference type="InterPro" id="IPR010982">
    <property type="entry name" value="Lambda_DNA-bd_dom_sf"/>
</dbReference>
<name>A0A430KR12_9GAMM</name>
<proteinExistence type="predicted"/>
<sequence>MAQAAALVQTLKKQLKAQGKTYTHVADALQLSEASVKRLFSEQNFTLQRLEIIADLAGLELTGLFKLMAQEQQRLTQLTREQEQEIASDLELLLIAVSVINGFGFKDIIDHYDISEHDCIRKLAQLDRLHFIELQPNNRIKLLIDPNFTWLPNGPIQQFFQQKVEQDFFQSRFDKKHEKLIVLNGVLTPEANLAMQKKMERIAEEFNSLIRDDYPLPMDQKHGNTMVIAIRQWQYSLFKHYRKNP</sequence>
<evidence type="ECO:0000313" key="1">
    <source>
        <dbReference type="EMBL" id="RTE65784.1"/>
    </source>
</evidence>
<protein>
    <submittedName>
        <fullName evidence="1">XRE family transcriptional regulator</fullName>
    </submittedName>
</protein>
<dbReference type="SUPFAM" id="SSF47413">
    <property type="entry name" value="lambda repressor-like DNA-binding domains"/>
    <property type="match status" value="1"/>
</dbReference>
<gene>
    <name evidence="1" type="ORF">EH243_11000</name>
</gene>
<organism evidence="1 2">
    <name type="scientific">Amphritea opalescens</name>
    <dbReference type="NCBI Taxonomy" id="2490544"/>
    <lineage>
        <taxon>Bacteria</taxon>
        <taxon>Pseudomonadati</taxon>
        <taxon>Pseudomonadota</taxon>
        <taxon>Gammaproteobacteria</taxon>
        <taxon>Oceanospirillales</taxon>
        <taxon>Oceanospirillaceae</taxon>
        <taxon>Amphritea</taxon>
    </lineage>
</organism>
<dbReference type="GO" id="GO:0003677">
    <property type="term" value="F:DNA binding"/>
    <property type="evidence" value="ECO:0007669"/>
    <property type="project" value="InterPro"/>
</dbReference>
<reference evidence="1 2" key="1">
    <citation type="submission" date="2018-11" db="EMBL/GenBank/DDBJ databases">
        <title>The draft genome sequence of Amphritea opalescens ANRC-JH13T.</title>
        <authorList>
            <person name="Fang Z."/>
            <person name="Zhang Y."/>
            <person name="Han X."/>
        </authorList>
    </citation>
    <scope>NUCLEOTIDE SEQUENCE [LARGE SCALE GENOMIC DNA]</scope>
    <source>
        <strain evidence="1 2">ANRC-JH13</strain>
    </source>
</reference>
<comment type="caution">
    <text evidence="1">The sequence shown here is derived from an EMBL/GenBank/DDBJ whole genome shotgun (WGS) entry which is preliminary data.</text>
</comment>
<dbReference type="Proteomes" id="UP000283087">
    <property type="component" value="Unassembled WGS sequence"/>
</dbReference>
<dbReference type="RefSeq" id="WP_126158707.1">
    <property type="nucleotide sequence ID" value="NZ_RQXW01000008.1"/>
</dbReference>
<accession>A0A430KR12</accession>
<dbReference type="AlphaFoldDB" id="A0A430KR12"/>
<dbReference type="EMBL" id="RQXW01000008">
    <property type="protein sequence ID" value="RTE65784.1"/>
    <property type="molecule type" value="Genomic_DNA"/>
</dbReference>